<accession>A0AAD6TZ73</accession>
<comment type="similarity">
    <text evidence="1">Belongs to the short-chain dehydrogenases/reductases (SDR) family.</text>
</comment>
<reference evidence="3" key="1">
    <citation type="submission" date="2023-03" db="EMBL/GenBank/DDBJ databases">
        <title>Massive genome expansion in bonnet fungi (Mycena s.s.) driven by repeated elements and novel gene families across ecological guilds.</title>
        <authorList>
            <consortium name="Lawrence Berkeley National Laboratory"/>
            <person name="Harder C.B."/>
            <person name="Miyauchi S."/>
            <person name="Viragh M."/>
            <person name="Kuo A."/>
            <person name="Thoen E."/>
            <person name="Andreopoulos B."/>
            <person name="Lu D."/>
            <person name="Skrede I."/>
            <person name="Drula E."/>
            <person name="Henrissat B."/>
            <person name="Morin E."/>
            <person name="Kohler A."/>
            <person name="Barry K."/>
            <person name="LaButti K."/>
            <person name="Morin E."/>
            <person name="Salamov A."/>
            <person name="Lipzen A."/>
            <person name="Mereny Z."/>
            <person name="Hegedus B."/>
            <person name="Baldrian P."/>
            <person name="Stursova M."/>
            <person name="Weitz H."/>
            <person name="Taylor A."/>
            <person name="Grigoriev I.V."/>
            <person name="Nagy L.G."/>
            <person name="Martin F."/>
            <person name="Kauserud H."/>
        </authorList>
    </citation>
    <scope>NUCLEOTIDE SEQUENCE</scope>
    <source>
        <strain evidence="3">CBHHK173m</strain>
    </source>
</reference>
<comment type="caution">
    <text evidence="3">The sequence shown here is derived from an EMBL/GenBank/DDBJ whole genome shotgun (WGS) entry which is preliminary data.</text>
</comment>
<dbReference type="InterPro" id="IPR036291">
    <property type="entry name" value="NAD(P)-bd_dom_sf"/>
</dbReference>
<dbReference type="PANTHER" id="PTHR24320">
    <property type="entry name" value="RETINOL DEHYDROGENASE"/>
    <property type="match status" value="1"/>
</dbReference>
<dbReference type="EMBL" id="JARJCN010000037">
    <property type="protein sequence ID" value="KAJ7084518.1"/>
    <property type="molecule type" value="Genomic_DNA"/>
</dbReference>
<proteinExistence type="inferred from homology"/>
<keyword evidence="2" id="KW-0560">Oxidoreductase</keyword>
<sequence length="261" mass="27696">MSLPIFSVTTTAEEVADAFHAEIHGKNVLITGTSLNGIGFESARAIAKHANLVIIAGYNSERVALSGAAITKEFPAAKIRPLIVDMSSLASVRKAAAEVNAYPEPLHVLIHNAAAPAAAFKLTADNFEAQIATDHIAPFLFTKLLAPKLLAAGTASYVPRVVFVSSNAQAMGTGPDFDAIRVNPDAAKYDAMTAYAQAKSANVLTARELSKRSGGRINAYSLHPGTVYTNFHQHPDVVSLFQGYGILGPDGKPSTEHMKWK</sequence>
<evidence type="ECO:0000256" key="1">
    <source>
        <dbReference type="ARBA" id="ARBA00006484"/>
    </source>
</evidence>
<evidence type="ECO:0000256" key="2">
    <source>
        <dbReference type="ARBA" id="ARBA00023002"/>
    </source>
</evidence>
<dbReference type="PANTHER" id="PTHR24320:SF283">
    <property type="entry name" value="RETINOL DEHYDROGENASE 11"/>
    <property type="match status" value="1"/>
</dbReference>
<dbReference type="GO" id="GO:0016491">
    <property type="term" value="F:oxidoreductase activity"/>
    <property type="evidence" value="ECO:0007669"/>
    <property type="project" value="UniProtKB-KW"/>
</dbReference>
<name>A0AAD6TZ73_9AGAR</name>
<dbReference type="Pfam" id="PF00106">
    <property type="entry name" value="adh_short"/>
    <property type="match status" value="1"/>
</dbReference>
<evidence type="ECO:0000313" key="3">
    <source>
        <dbReference type="EMBL" id="KAJ7084518.1"/>
    </source>
</evidence>
<evidence type="ECO:0008006" key="5">
    <source>
        <dbReference type="Google" id="ProtNLM"/>
    </source>
</evidence>
<dbReference type="InterPro" id="IPR002347">
    <property type="entry name" value="SDR_fam"/>
</dbReference>
<keyword evidence="4" id="KW-1185">Reference proteome</keyword>
<dbReference type="AlphaFoldDB" id="A0AAD6TZ73"/>
<dbReference type="Proteomes" id="UP001222325">
    <property type="component" value="Unassembled WGS sequence"/>
</dbReference>
<evidence type="ECO:0000313" key="4">
    <source>
        <dbReference type="Proteomes" id="UP001222325"/>
    </source>
</evidence>
<dbReference type="SUPFAM" id="SSF51735">
    <property type="entry name" value="NAD(P)-binding Rossmann-fold domains"/>
    <property type="match status" value="1"/>
</dbReference>
<dbReference type="Gene3D" id="3.40.50.720">
    <property type="entry name" value="NAD(P)-binding Rossmann-like Domain"/>
    <property type="match status" value="1"/>
</dbReference>
<feature type="non-terminal residue" evidence="3">
    <location>
        <position position="1"/>
    </location>
</feature>
<organism evidence="3 4">
    <name type="scientific">Mycena belliarum</name>
    <dbReference type="NCBI Taxonomy" id="1033014"/>
    <lineage>
        <taxon>Eukaryota</taxon>
        <taxon>Fungi</taxon>
        <taxon>Dikarya</taxon>
        <taxon>Basidiomycota</taxon>
        <taxon>Agaricomycotina</taxon>
        <taxon>Agaricomycetes</taxon>
        <taxon>Agaricomycetidae</taxon>
        <taxon>Agaricales</taxon>
        <taxon>Marasmiineae</taxon>
        <taxon>Mycenaceae</taxon>
        <taxon>Mycena</taxon>
    </lineage>
</organism>
<gene>
    <name evidence="3" type="ORF">B0H15DRAFT_888129</name>
</gene>
<protein>
    <recommendedName>
        <fullName evidence="5">NAD(P)-binding protein</fullName>
    </recommendedName>
</protein>